<dbReference type="InterPro" id="IPR001972">
    <property type="entry name" value="Stomatin_HflK_fam"/>
</dbReference>
<evidence type="ECO:0000313" key="6">
    <source>
        <dbReference type="Proteomes" id="UP000759131"/>
    </source>
</evidence>
<dbReference type="PANTHER" id="PTHR10264:SF127">
    <property type="entry name" value="PODOCIN"/>
    <property type="match status" value="1"/>
</dbReference>
<dbReference type="EMBL" id="OC856321">
    <property type="protein sequence ID" value="CAD7623582.1"/>
    <property type="molecule type" value="Genomic_DNA"/>
</dbReference>
<keyword evidence="6" id="KW-1185">Reference proteome</keyword>
<dbReference type="SUPFAM" id="SSF117892">
    <property type="entry name" value="Band 7/SPFH domain"/>
    <property type="match status" value="3"/>
</dbReference>
<sequence length="216" mass="24085">VTTFRNTIALSLQQHLDAATEFWGVCVERIDIKNVKIPADMQFALSAEAQATREAIAKYIAADGEKGASMALKEAADNMDPMAVQLRFLQTLNNSLTIDVDAVVLYRVHNSIVAVTNVRNYRRATELLAATTVRNLLGTKTLTQILAECSLINDALRLMPFIDQYCIIDCRMICYDIPAQKVLTKDSLTIDVDAVVLYRVHNSIVAVTNVRNYYLN</sequence>
<name>A0A7R9KIA2_9ACAR</name>
<dbReference type="PANTHER" id="PTHR10264">
    <property type="entry name" value="BAND 7 PROTEIN-RELATED"/>
    <property type="match status" value="1"/>
</dbReference>
<feature type="domain" description="Band 7" evidence="4">
    <location>
        <begin position="159"/>
        <end position="210"/>
    </location>
</feature>
<evidence type="ECO:0000256" key="2">
    <source>
        <dbReference type="ARBA" id="ARBA00008164"/>
    </source>
</evidence>
<dbReference type="Pfam" id="PF01145">
    <property type="entry name" value="Band_7"/>
    <property type="match status" value="1"/>
</dbReference>
<keyword evidence="3" id="KW-0472">Membrane</keyword>
<protein>
    <recommendedName>
        <fullName evidence="4">Band 7 domain-containing protein</fullName>
    </recommendedName>
</protein>
<evidence type="ECO:0000313" key="5">
    <source>
        <dbReference type="EMBL" id="CAD7623582.1"/>
    </source>
</evidence>
<dbReference type="Gene3D" id="6.10.250.2090">
    <property type="match status" value="1"/>
</dbReference>
<reference evidence="5" key="1">
    <citation type="submission" date="2020-11" db="EMBL/GenBank/DDBJ databases">
        <authorList>
            <person name="Tran Van P."/>
        </authorList>
    </citation>
    <scope>NUCLEOTIDE SEQUENCE</scope>
</reference>
<evidence type="ECO:0000259" key="4">
    <source>
        <dbReference type="Pfam" id="PF01145"/>
    </source>
</evidence>
<feature type="non-terminal residue" evidence="5">
    <location>
        <position position="1"/>
    </location>
</feature>
<dbReference type="InterPro" id="IPR043202">
    <property type="entry name" value="Band-7_stomatin-like"/>
</dbReference>
<dbReference type="GO" id="GO:0005886">
    <property type="term" value="C:plasma membrane"/>
    <property type="evidence" value="ECO:0007669"/>
    <property type="project" value="InterPro"/>
</dbReference>
<organism evidence="5">
    <name type="scientific">Medioppia subpectinata</name>
    <dbReference type="NCBI Taxonomy" id="1979941"/>
    <lineage>
        <taxon>Eukaryota</taxon>
        <taxon>Metazoa</taxon>
        <taxon>Ecdysozoa</taxon>
        <taxon>Arthropoda</taxon>
        <taxon>Chelicerata</taxon>
        <taxon>Arachnida</taxon>
        <taxon>Acari</taxon>
        <taxon>Acariformes</taxon>
        <taxon>Sarcoptiformes</taxon>
        <taxon>Oribatida</taxon>
        <taxon>Brachypylina</taxon>
        <taxon>Oppioidea</taxon>
        <taxon>Oppiidae</taxon>
        <taxon>Medioppia</taxon>
    </lineage>
</organism>
<comment type="subcellular location">
    <subcellularLocation>
        <location evidence="1">Membrane</location>
    </subcellularLocation>
</comment>
<evidence type="ECO:0000256" key="3">
    <source>
        <dbReference type="ARBA" id="ARBA00023136"/>
    </source>
</evidence>
<dbReference type="AlphaFoldDB" id="A0A7R9KIA2"/>
<dbReference type="Gene3D" id="3.30.479.30">
    <property type="entry name" value="Band 7 domain"/>
    <property type="match status" value="1"/>
</dbReference>
<dbReference type="InterPro" id="IPR036013">
    <property type="entry name" value="Band_7/SPFH_dom_sf"/>
</dbReference>
<gene>
    <name evidence="5" type="ORF">OSB1V03_LOCUS4037</name>
</gene>
<accession>A0A7R9KIA2</accession>
<comment type="similarity">
    <text evidence="2">Belongs to the band 7/mec-2 family.</text>
</comment>
<evidence type="ECO:0000256" key="1">
    <source>
        <dbReference type="ARBA" id="ARBA00004370"/>
    </source>
</evidence>
<dbReference type="Proteomes" id="UP000759131">
    <property type="component" value="Unassembled WGS sequence"/>
</dbReference>
<dbReference type="PRINTS" id="PR00721">
    <property type="entry name" value="STOMATIN"/>
</dbReference>
<dbReference type="EMBL" id="CAJPIZ010001746">
    <property type="protein sequence ID" value="CAG2104012.1"/>
    <property type="molecule type" value="Genomic_DNA"/>
</dbReference>
<dbReference type="OrthoDB" id="2105077at2759"/>
<dbReference type="InterPro" id="IPR001107">
    <property type="entry name" value="Band_7"/>
</dbReference>
<proteinExistence type="inferred from homology"/>